<evidence type="ECO:0000313" key="3">
    <source>
        <dbReference type="Proteomes" id="UP001596457"/>
    </source>
</evidence>
<organism evidence="2 3">
    <name type="scientific">Hydrogenophaga defluvii</name>
    <dbReference type="NCBI Taxonomy" id="249410"/>
    <lineage>
        <taxon>Bacteria</taxon>
        <taxon>Pseudomonadati</taxon>
        <taxon>Pseudomonadota</taxon>
        <taxon>Betaproteobacteria</taxon>
        <taxon>Burkholderiales</taxon>
        <taxon>Comamonadaceae</taxon>
        <taxon>Hydrogenophaga</taxon>
    </lineage>
</organism>
<dbReference type="InterPro" id="IPR021255">
    <property type="entry name" value="DUF2807"/>
</dbReference>
<dbReference type="RefSeq" id="WP_382200870.1">
    <property type="nucleotide sequence ID" value="NZ_JBHTBZ010000027.1"/>
</dbReference>
<dbReference type="Pfam" id="PF10988">
    <property type="entry name" value="DUF2807"/>
    <property type="match status" value="1"/>
</dbReference>
<keyword evidence="3" id="KW-1185">Reference proteome</keyword>
<evidence type="ECO:0000259" key="1">
    <source>
        <dbReference type="Pfam" id="PF10988"/>
    </source>
</evidence>
<gene>
    <name evidence="2" type="ORF">ACFQU0_11515</name>
</gene>
<reference evidence="3" key="1">
    <citation type="journal article" date="2019" name="Int. J. Syst. Evol. Microbiol.">
        <title>The Global Catalogue of Microorganisms (GCM) 10K type strain sequencing project: providing services to taxonomists for standard genome sequencing and annotation.</title>
        <authorList>
            <consortium name="The Broad Institute Genomics Platform"/>
            <consortium name="The Broad Institute Genome Sequencing Center for Infectious Disease"/>
            <person name="Wu L."/>
            <person name="Ma J."/>
        </authorList>
    </citation>
    <scope>NUCLEOTIDE SEQUENCE [LARGE SCALE GENOMIC DNA]</scope>
    <source>
        <strain evidence="3">CCUG 53903</strain>
    </source>
</reference>
<feature type="domain" description="Putative auto-transporter adhesin head GIN" evidence="1">
    <location>
        <begin position="51"/>
        <end position="212"/>
    </location>
</feature>
<dbReference type="Proteomes" id="UP001596457">
    <property type="component" value="Unassembled WGS sequence"/>
</dbReference>
<proteinExistence type="predicted"/>
<protein>
    <submittedName>
        <fullName evidence="2">Head GIN domain-containing protein</fullName>
    </submittedName>
</protein>
<dbReference type="EMBL" id="JBHTBZ010000027">
    <property type="protein sequence ID" value="MFC7461049.1"/>
    <property type="molecule type" value="Genomic_DNA"/>
</dbReference>
<name>A0ABW2SCW6_9BURK</name>
<sequence length="229" mass="23741">MKINQFSCGDGSVQIGSIMIDGRSVRIEGMGNSVQGSGNLITQIRPVVGTFDSLEIKGVAQVQVTRGPVCSIEVCAEDNLVDYMLTEVSGSTLVIGIKSGISIMSTKTMLVRVSMPQTVDVELTGSGSVSLSGLDQTDLCVKLSGSGDVAASGCVENLVLKLTGSGDIEMHKLLARTLNVKLSGSGNVHAYATDEAKVLLNGSGDMIISGNPKVRDSRVNGSGDVSFRG</sequence>
<dbReference type="Gene3D" id="2.160.20.120">
    <property type="match status" value="2"/>
</dbReference>
<evidence type="ECO:0000313" key="2">
    <source>
        <dbReference type="EMBL" id="MFC7461049.1"/>
    </source>
</evidence>
<comment type="caution">
    <text evidence="2">The sequence shown here is derived from an EMBL/GenBank/DDBJ whole genome shotgun (WGS) entry which is preliminary data.</text>
</comment>
<accession>A0ABW2SCW6</accession>